<comment type="caution">
    <text evidence="1">The sequence shown here is derived from an EMBL/GenBank/DDBJ whole genome shotgun (WGS) entry which is preliminary data.</text>
</comment>
<gene>
    <name evidence="1" type="ORF">DFH94DRAFT_119602</name>
</gene>
<sequence length="323" mass="36358">MVITNIPHHRPTLPVELIYQILEETWRLPLSTIGRRNVLVALPLVCAYFRWIASRLFLQDAHVVRPAYAVHLLSLLQRRRDRLPSRSVEGPLSTDAPADVDVDDLRGGNSSCRSITFHIYDPTSPPDLLHLHLPSPNPTTRALDTTLLALSRDALLAPSLRRIALHYTGWSFTHELLQARLAHIPPHVRNIELRFATPAAFAQRLRQIYLRCFALPMPGVRSLRIYGACPEFVADMASACPALESLETDDAWEVLVVQPSLRPFMSQTVGDGTQVKGPVVSHGSKVRTLESRGNVWGKRETRSDLKSKGRREVIIRHMARLRG</sequence>
<keyword evidence="2" id="KW-1185">Reference proteome</keyword>
<reference evidence="1" key="2">
    <citation type="journal article" date="2020" name="Nat. Commun.">
        <title>Large-scale genome sequencing of mycorrhizal fungi provides insights into the early evolution of symbiotic traits.</title>
        <authorList>
            <person name="Miyauchi S."/>
            <person name="Kiss E."/>
            <person name="Kuo A."/>
            <person name="Drula E."/>
            <person name="Kohler A."/>
            <person name="Sanchez-Garcia M."/>
            <person name="Morin E."/>
            <person name="Andreopoulos B."/>
            <person name="Barry K.W."/>
            <person name="Bonito G."/>
            <person name="Buee M."/>
            <person name="Carver A."/>
            <person name="Chen C."/>
            <person name="Cichocki N."/>
            <person name="Clum A."/>
            <person name="Culley D."/>
            <person name="Crous P.W."/>
            <person name="Fauchery L."/>
            <person name="Girlanda M."/>
            <person name="Hayes R.D."/>
            <person name="Keri Z."/>
            <person name="LaButti K."/>
            <person name="Lipzen A."/>
            <person name="Lombard V."/>
            <person name="Magnuson J."/>
            <person name="Maillard F."/>
            <person name="Murat C."/>
            <person name="Nolan M."/>
            <person name="Ohm R.A."/>
            <person name="Pangilinan J."/>
            <person name="Pereira M.F."/>
            <person name="Perotto S."/>
            <person name="Peter M."/>
            <person name="Pfister S."/>
            <person name="Riley R."/>
            <person name="Sitrit Y."/>
            <person name="Stielow J.B."/>
            <person name="Szollosi G."/>
            <person name="Zifcakova L."/>
            <person name="Stursova M."/>
            <person name="Spatafora J.W."/>
            <person name="Tedersoo L."/>
            <person name="Vaario L.M."/>
            <person name="Yamada A."/>
            <person name="Yan M."/>
            <person name="Wang P."/>
            <person name="Xu J."/>
            <person name="Bruns T."/>
            <person name="Baldrian P."/>
            <person name="Vilgalys R."/>
            <person name="Dunand C."/>
            <person name="Henrissat B."/>
            <person name="Grigoriev I.V."/>
            <person name="Hibbett D."/>
            <person name="Nagy L.G."/>
            <person name="Martin F.M."/>
        </authorList>
    </citation>
    <scope>NUCLEOTIDE SEQUENCE</scope>
    <source>
        <strain evidence="1">Prilba</strain>
    </source>
</reference>
<evidence type="ECO:0000313" key="1">
    <source>
        <dbReference type="EMBL" id="KAF8475312.1"/>
    </source>
</evidence>
<dbReference type="AlphaFoldDB" id="A0A9P5MRH2"/>
<dbReference type="Proteomes" id="UP000759537">
    <property type="component" value="Unassembled WGS sequence"/>
</dbReference>
<evidence type="ECO:0000313" key="2">
    <source>
        <dbReference type="Proteomes" id="UP000759537"/>
    </source>
</evidence>
<accession>A0A9P5MRH2</accession>
<dbReference type="EMBL" id="WHVB01000016">
    <property type="protein sequence ID" value="KAF8475312.1"/>
    <property type="molecule type" value="Genomic_DNA"/>
</dbReference>
<proteinExistence type="predicted"/>
<organism evidence="1 2">
    <name type="scientific">Russula ochroleuca</name>
    <dbReference type="NCBI Taxonomy" id="152965"/>
    <lineage>
        <taxon>Eukaryota</taxon>
        <taxon>Fungi</taxon>
        <taxon>Dikarya</taxon>
        <taxon>Basidiomycota</taxon>
        <taxon>Agaricomycotina</taxon>
        <taxon>Agaricomycetes</taxon>
        <taxon>Russulales</taxon>
        <taxon>Russulaceae</taxon>
        <taxon>Russula</taxon>
    </lineage>
</organism>
<dbReference type="OrthoDB" id="2836053at2759"/>
<name>A0A9P5MRH2_9AGAM</name>
<protein>
    <submittedName>
        <fullName evidence="1">Uncharacterized protein</fullName>
    </submittedName>
</protein>
<reference evidence="1" key="1">
    <citation type="submission" date="2019-10" db="EMBL/GenBank/DDBJ databases">
        <authorList>
            <consortium name="DOE Joint Genome Institute"/>
            <person name="Kuo A."/>
            <person name="Miyauchi S."/>
            <person name="Kiss E."/>
            <person name="Drula E."/>
            <person name="Kohler A."/>
            <person name="Sanchez-Garcia M."/>
            <person name="Andreopoulos B."/>
            <person name="Barry K.W."/>
            <person name="Bonito G."/>
            <person name="Buee M."/>
            <person name="Carver A."/>
            <person name="Chen C."/>
            <person name="Cichocki N."/>
            <person name="Clum A."/>
            <person name="Culley D."/>
            <person name="Crous P.W."/>
            <person name="Fauchery L."/>
            <person name="Girlanda M."/>
            <person name="Hayes R."/>
            <person name="Keri Z."/>
            <person name="LaButti K."/>
            <person name="Lipzen A."/>
            <person name="Lombard V."/>
            <person name="Magnuson J."/>
            <person name="Maillard F."/>
            <person name="Morin E."/>
            <person name="Murat C."/>
            <person name="Nolan M."/>
            <person name="Ohm R."/>
            <person name="Pangilinan J."/>
            <person name="Pereira M."/>
            <person name="Perotto S."/>
            <person name="Peter M."/>
            <person name="Riley R."/>
            <person name="Sitrit Y."/>
            <person name="Stielow B."/>
            <person name="Szollosi G."/>
            <person name="Zifcakova L."/>
            <person name="Stursova M."/>
            <person name="Spatafora J.W."/>
            <person name="Tedersoo L."/>
            <person name="Vaario L.-M."/>
            <person name="Yamada A."/>
            <person name="Yan M."/>
            <person name="Wang P."/>
            <person name="Xu J."/>
            <person name="Bruns T."/>
            <person name="Baldrian P."/>
            <person name="Vilgalys R."/>
            <person name="Henrissat B."/>
            <person name="Grigoriev I.V."/>
            <person name="Hibbett D."/>
            <person name="Nagy L.G."/>
            <person name="Martin F.M."/>
        </authorList>
    </citation>
    <scope>NUCLEOTIDE SEQUENCE</scope>
    <source>
        <strain evidence="1">Prilba</strain>
    </source>
</reference>